<proteinExistence type="predicted"/>
<accession>A0A8H5HDM4</accession>
<keyword evidence="2" id="KW-1185">Reference proteome</keyword>
<comment type="caution">
    <text evidence="1">The sequence shown here is derived from an EMBL/GenBank/DDBJ whole genome shotgun (WGS) entry which is preliminary data.</text>
</comment>
<organism evidence="1 2">
    <name type="scientific">Tricholomella constricta</name>
    <dbReference type="NCBI Taxonomy" id="117010"/>
    <lineage>
        <taxon>Eukaryota</taxon>
        <taxon>Fungi</taxon>
        <taxon>Dikarya</taxon>
        <taxon>Basidiomycota</taxon>
        <taxon>Agaricomycotina</taxon>
        <taxon>Agaricomycetes</taxon>
        <taxon>Agaricomycetidae</taxon>
        <taxon>Agaricales</taxon>
        <taxon>Tricholomatineae</taxon>
        <taxon>Lyophyllaceae</taxon>
        <taxon>Tricholomella</taxon>
    </lineage>
</organism>
<name>A0A8H5HDM4_9AGAR</name>
<dbReference type="Proteomes" id="UP000565441">
    <property type="component" value="Unassembled WGS sequence"/>
</dbReference>
<dbReference type="AlphaFoldDB" id="A0A8H5HDM4"/>
<evidence type="ECO:0000313" key="1">
    <source>
        <dbReference type="EMBL" id="KAF5381389.1"/>
    </source>
</evidence>
<protein>
    <submittedName>
        <fullName evidence="1">Uncharacterized protein</fullName>
    </submittedName>
</protein>
<dbReference type="EMBL" id="JAACJP010000011">
    <property type="protein sequence ID" value="KAF5381389.1"/>
    <property type="molecule type" value="Genomic_DNA"/>
</dbReference>
<evidence type="ECO:0000313" key="2">
    <source>
        <dbReference type="Proteomes" id="UP000565441"/>
    </source>
</evidence>
<gene>
    <name evidence="1" type="ORF">D9615_008324</name>
</gene>
<sequence length="264" mass="30640">MMTLLLVCKSSCEWITPLLYRSVTFWHAGQISKFYALHNVEEGQHVHFRHIQHLWIGSTPSHHRDLDYASSSWPITILDRIFNACSNLRSLYIIDIDQNQWYRLEDAIPGQLETLAMAPVHGAVRINEMKNKPRLRHFTTAHTFMRDNEIQDLVLSPHLETFRRLVASMQSQEVWGMDQTACVSEFKTLKEMQLVFYGTPATKLCEQEAKLRDITDDPRVVLSLSKAETWRELLYSEFQAEAEAHLSGLSRNQSQDFLYSTLAI</sequence>
<reference evidence="1 2" key="1">
    <citation type="journal article" date="2020" name="ISME J.">
        <title>Uncovering the hidden diversity of litter-decomposition mechanisms in mushroom-forming fungi.</title>
        <authorList>
            <person name="Floudas D."/>
            <person name="Bentzer J."/>
            <person name="Ahren D."/>
            <person name="Johansson T."/>
            <person name="Persson P."/>
            <person name="Tunlid A."/>
        </authorList>
    </citation>
    <scope>NUCLEOTIDE SEQUENCE [LARGE SCALE GENOMIC DNA]</scope>
    <source>
        <strain evidence="1 2">CBS 661.87</strain>
    </source>
</reference>
<dbReference type="OrthoDB" id="2998779at2759"/>